<keyword evidence="2" id="KW-1185">Reference proteome</keyword>
<sequence>MNRETHTAADAERWVRAMQRDPAAKAYGDHLRRKGLLVERDRSFAEFVRLCRSEVRP</sequence>
<dbReference type="Proteomes" id="UP001596292">
    <property type="component" value="Unassembled WGS sequence"/>
</dbReference>
<dbReference type="EMBL" id="JBHSWN010000001">
    <property type="protein sequence ID" value="MFC6790592.1"/>
    <property type="molecule type" value="Genomic_DNA"/>
</dbReference>
<organism evidence="1 2">
    <name type="scientific">Methylobacterium komagatae</name>
    <dbReference type="NCBI Taxonomy" id="374425"/>
    <lineage>
        <taxon>Bacteria</taxon>
        <taxon>Pseudomonadati</taxon>
        <taxon>Pseudomonadota</taxon>
        <taxon>Alphaproteobacteria</taxon>
        <taxon>Hyphomicrobiales</taxon>
        <taxon>Methylobacteriaceae</taxon>
        <taxon>Methylobacterium</taxon>
    </lineage>
</organism>
<gene>
    <name evidence="1" type="ORF">ACFQE0_13845</name>
</gene>
<comment type="caution">
    <text evidence="1">The sequence shown here is derived from an EMBL/GenBank/DDBJ whole genome shotgun (WGS) entry which is preliminary data.</text>
</comment>
<protein>
    <recommendedName>
        <fullName evidence="3">PH domain-containing protein</fullName>
    </recommendedName>
</protein>
<evidence type="ECO:0000313" key="2">
    <source>
        <dbReference type="Proteomes" id="UP001596292"/>
    </source>
</evidence>
<evidence type="ECO:0008006" key="3">
    <source>
        <dbReference type="Google" id="ProtNLM"/>
    </source>
</evidence>
<accession>A0ABW2BL45</accession>
<name>A0ABW2BL45_9HYPH</name>
<evidence type="ECO:0000313" key="1">
    <source>
        <dbReference type="EMBL" id="MFC6790592.1"/>
    </source>
</evidence>
<proteinExistence type="predicted"/>
<dbReference type="RefSeq" id="WP_378970550.1">
    <property type="nucleotide sequence ID" value="NZ_JBHSWN010000001.1"/>
</dbReference>
<reference evidence="2" key="1">
    <citation type="journal article" date="2019" name="Int. J. Syst. Evol. Microbiol.">
        <title>The Global Catalogue of Microorganisms (GCM) 10K type strain sequencing project: providing services to taxonomists for standard genome sequencing and annotation.</title>
        <authorList>
            <consortium name="The Broad Institute Genomics Platform"/>
            <consortium name="The Broad Institute Genome Sequencing Center for Infectious Disease"/>
            <person name="Wu L."/>
            <person name="Ma J."/>
        </authorList>
    </citation>
    <scope>NUCLEOTIDE SEQUENCE [LARGE SCALE GENOMIC DNA]</scope>
    <source>
        <strain evidence="2">CCUG 48316</strain>
    </source>
</reference>